<feature type="compositionally biased region" description="Polar residues" evidence="1">
    <location>
        <begin position="87"/>
        <end position="108"/>
    </location>
</feature>
<dbReference type="Pfam" id="PF08240">
    <property type="entry name" value="ADH_N"/>
    <property type="match status" value="1"/>
</dbReference>
<dbReference type="InterPro" id="IPR013154">
    <property type="entry name" value="ADH-like_N"/>
</dbReference>
<feature type="domain" description="Alcohol dehydrogenase-like N-terminal" evidence="2">
    <location>
        <begin position="7"/>
        <end position="70"/>
    </location>
</feature>
<comment type="caution">
    <text evidence="3">The sequence shown here is derived from an EMBL/GenBank/DDBJ whole genome shotgun (WGS) entry which is preliminary data.</text>
</comment>
<keyword evidence="4" id="KW-1185">Reference proteome</keyword>
<feature type="region of interest" description="Disordered" evidence="1">
    <location>
        <begin position="76"/>
        <end position="125"/>
    </location>
</feature>
<sequence length="125" mass="14048">GEFPATKARPLPLGHEFCGTITEVGTKSIFKKGHCRKGKYHYCLTGGINSTIGIWRDGGWAQYCCVPQDRECSDEHEEVGMKDDNIDSNGNNNKEDGNYSQITRTSPPLTRKAKKLREQRMAKEL</sequence>
<evidence type="ECO:0000259" key="2">
    <source>
        <dbReference type="Pfam" id="PF08240"/>
    </source>
</evidence>
<dbReference type="EMBL" id="JTDY01000378">
    <property type="protein sequence ID" value="KOB77470.1"/>
    <property type="molecule type" value="Genomic_DNA"/>
</dbReference>
<accession>A0A0L7LPV3</accession>
<dbReference type="SUPFAM" id="SSF50129">
    <property type="entry name" value="GroES-like"/>
    <property type="match status" value="1"/>
</dbReference>
<dbReference type="Gene3D" id="3.90.180.10">
    <property type="entry name" value="Medium-chain alcohol dehydrogenases, catalytic domain"/>
    <property type="match status" value="1"/>
</dbReference>
<feature type="non-terminal residue" evidence="3">
    <location>
        <position position="1"/>
    </location>
</feature>
<dbReference type="InterPro" id="IPR011032">
    <property type="entry name" value="GroES-like_sf"/>
</dbReference>
<feature type="compositionally biased region" description="Basic and acidic residues" evidence="1">
    <location>
        <begin position="76"/>
        <end position="85"/>
    </location>
</feature>
<dbReference type="AlphaFoldDB" id="A0A0L7LPV3"/>
<reference evidence="3 4" key="1">
    <citation type="journal article" date="2015" name="Genome Biol. Evol.">
        <title>The genome of winter moth (Operophtera brumata) provides a genomic perspective on sexual dimorphism and phenology.</title>
        <authorList>
            <person name="Derks M.F."/>
            <person name="Smit S."/>
            <person name="Salis L."/>
            <person name="Schijlen E."/>
            <person name="Bossers A."/>
            <person name="Mateman C."/>
            <person name="Pijl A.S."/>
            <person name="de Ridder D."/>
            <person name="Groenen M.A."/>
            <person name="Visser M.E."/>
            <person name="Megens H.J."/>
        </authorList>
    </citation>
    <scope>NUCLEOTIDE SEQUENCE [LARGE SCALE GENOMIC DNA]</scope>
    <source>
        <strain evidence="3">WM2013NL</strain>
        <tissue evidence="3">Head and thorax</tissue>
    </source>
</reference>
<dbReference type="STRING" id="104452.A0A0L7LPV3"/>
<evidence type="ECO:0000256" key="1">
    <source>
        <dbReference type="SAM" id="MobiDB-lite"/>
    </source>
</evidence>
<organism evidence="3 4">
    <name type="scientific">Operophtera brumata</name>
    <name type="common">Winter moth</name>
    <name type="synonym">Phalaena brumata</name>
    <dbReference type="NCBI Taxonomy" id="104452"/>
    <lineage>
        <taxon>Eukaryota</taxon>
        <taxon>Metazoa</taxon>
        <taxon>Ecdysozoa</taxon>
        <taxon>Arthropoda</taxon>
        <taxon>Hexapoda</taxon>
        <taxon>Insecta</taxon>
        <taxon>Pterygota</taxon>
        <taxon>Neoptera</taxon>
        <taxon>Endopterygota</taxon>
        <taxon>Lepidoptera</taxon>
        <taxon>Glossata</taxon>
        <taxon>Ditrysia</taxon>
        <taxon>Geometroidea</taxon>
        <taxon>Geometridae</taxon>
        <taxon>Larentiinae</taxon>
        <taxon>Operophtera</taxon>
    </lineage>
</organism>
<gene>
    <name evidence="3" type="ORF">OBRU01_03996</name>
</gene>
<protein>
    <submittedName>
        <fullName evidence="3">Zinc-containing alcohol dehydrogenase</fullName>
    </submittedName>
</protein>
<evidence type="ECO:0000313" key="3">
    <source>
        <dbReference type="EMBL" id="KOB77470.1"/>
    </source>
</evidence>
<proteinExistence type="predicted"/>
<evidence type="ECO:0000313" key="4">
    <source>
        <dbReference type="Proteomes" id="UP000037510"/>
    </source>
</evidence>
<name>A0A0L7LPV3_OPEBR</name>
<feature type="compositionally biased region" description="Basic and acidic residues" evidence="1">
    <location>
        <begin position="116"/>
        <end position="125"/>
    </location>
</feature>
<dbReference type="Proteomes" id="UP000037510">
    <property type="component" value="Unassembled WGS sequence"/>
</dbReference>